<dbReference type="Proteomes" id="UP001410394">
    <property type="component" value="Unassembled WGS sequence"/>
</dbReference>
<keyword evidence="1" id="KW-0326">Glycosidase</keyword>
<accession>A0ABU9Z0M3</accession>
<evidence type="ECO:0000313" key="2">
    <source>
        <dbReference type="Proteomes" id="UP001410394"/>
    </source>
</evidence>
<dbReference type="InterPro" id="IPR052891">
    <property type="entry name" value="DNA-3mA_glycosylase"/>
</dbReference>
<proteinExistence type="predicted"/>
<dbReference type="PANTHER" id="PTHR30037:SF4">
    <property type="entry name" value="DNA-3-METHYLADENINE GLYCOSYLASE I"/>
    <property type="match status" value="1"/>
</dbReference>
<reference evidence="1 2" key="1">
    <citation type="journal article" date="2018" name="Int. J. Syst. Evol. Microbiol.">
        <title>Uliginosibacterium sediminicola sp. nov., isolated from freshwater sediment.</title>
        <authorList>
            <person name="Hwang W.M."/>
            <person name="Kim S.M."/>
            <person name="Kang K."/>
            <person name="Ahn T.Y."/>
        </authorList>
    </citation>
    <scope>NUCLEOTIDE SEQUENCE [LARGE SCALE GENOMIC DNA]</scope>
    <source>
        <strain evidence="1 2">M1-21</strain>
    </source>
</reference>
<keyword evidence="2" id="KW-1185">Reference proteome</keyword>
<dbReference type="RefSeq" id="WP_345920302.1">
    <property type="nucleotide sequence ID" value="NZ_JBDIVE010000007.1"/>
</dbReference>
<dbReference type="InterPro" id="IPR004597">
    <property type="entry name" value="Tag"/>
</dbReference>
<keyword evidence="1" id="KW-0378">Hydrolase</keyword>
<dbReference type="Gene3D" id="1.10.340.30">
    <property type="entry name" value="Hypothetical protein, domain 2"/>
    <property type="match status" value="1"/>
</dbReference>
<dbReference type="PANTHER" id="PTHR30037">
    <property type="entry name" value="DNA-3-METHYLADENINE GLYCOSYLASE 1"/>
    <property type="match status" value="1"/>
</dbReference>
<dbReference type="Pfam" id="PF03352">
    <property type="entry name" value="Adenine_glyco"/>
    <property type="match status" value="1"/>
</dbReference>
<dbReference type="SUPFAM" id="SSF48150">
    <property type="entry name" value="DNA-glycosylase"/>
    <property type="match status" value="1"/>
</dbReference>
<dbReference type="GO" id="GO:0008725">
    <property type="term" value="F:DNA-3-methyladenine glycosylase activity"/>
    <property type="evidence" value="ECO:0007669"/>
    <property type="project" value="UniProtKB-EC"/>
</dbReference>
<dbReference type="InterPro" id="IPR011257">
    <property type="entry name" value="DNA_glycosylase"/>
</dbReference>
<name>A0ABU9Z0M3_9RHOO</name>
<gene>
    <name evidence="1" type="ORF">ABDB84_13670</name>
</gene>
<dbReference type="EMBL" id="JBDIVE010000007">
    <property type="protein sequence ID" value="MEN3069534.1"/>
    <property type="molecule type" value="Genomic_DNA"/>
</dbReference>
<evidence type="ECO:0000313" key="1">
    <source>
        <dbReference type="EMBL" id="MEN3069534.1"/>
    </source>
</evidence>
<comment type="caution">
    <text evidence="1">The sequence shown here is derived from an EMBL/GenBank/DDBJ whole genome shotgun (WGS) entry which is preliminary data.</text>
</comment>
<dbReference type="EC" id="3.2.2.20" evidence="1"/>
<protein>
    <submittedName>
        <fullName evidence="1">DNA-3-methyladenine glycosylase I</fullName>
        <ecNumber evidence="1">3.2.2.20</ecNumber>
    </submittedName>
</protein>
<dbReference type="NCBIfam" id="TIGR00624">
    <property type="entry name" value="tag"/>
    <property type="match status" value="1"/>
</dbReference>
<sequence length="186" mass="21268">MSTRCTWPGNDPLYLAYHDEEWGVPVHDDRKLFEFLILEGAQAGLSWITVLRKRENYRKAFAGFNPQRVASFNDTDITRLMANEGIIRNRQKIQSAILNAQGFLKIQAEFGSFDQYLWGFVSGKPIINHWQSGQVPARSEISDALSRDLQQRGFKFVGSTICYAYMQAIGMVNDHTTDCFRHAELA</sequence>
<organism evidence="1 2">
    <name type="scientific">Uliginosibacterium sediminicola</name>
    <dbReference type="NCBI Taxonomy" id="2024550"/>
    <lineage>
        <taxon>Bacteria</taxon>
        <taxon>Pseudomonadati</taxon>
        <taxon>Pseudomonadota</taxon>
        <taxon>Betaproteobacteria</taxon>
        <taxon>Rhodocyclales</taxon>
        <taxon>Zoogloeaceae</taxon>
        <taxon>Uliginosibacterium</taxon>
    </lineage>
</organism>
<dbReference type="InterPro" id="IPR005019">
    <property type="entry name" value="Adenine_glyco"/>
</dbReference>